<accession>A0AAE7EEN8</accession>
<gene>
    <name evidence="2" type="ORF">G9399_00955</name>
    <name evidence="1" type="ORF">RDT67_08460</name>
    <name evidence="3" type="ORF">RFB13_25825</name>
</gene>
<evidence type="ECO:0000313" key="1">
    <source>
        <dbReference type="EMBL" id="MDQ9126460.1"/>
    </source>
</evidence>
<dbReference type="EMBL" id="JAVIGA010000006">
    <property type="protein sequence ID" value="MDQ9126460.1"/>
    <property type="molecule type" value="Genomic_DNA"/>
</dbReference>
<reference evidence="2" key="2">
    <citation type="submission" date="2022-06" db="EMBL/GenBank/DDBJ databases">
        <title>Genome sequences of seven Enterobacteriaceae strains isolated from Canadian wastewater treatment facilities.</title>
        <authorList>
            <person name="Huang H."/>
            <person name="Chmara J.T."/>
            <person name="Duceppe M.-O."/>
        </authorList>
    </citation>
    <scope>NUCLEOTIDE SEQUENCE</scope>
    <source>
        <strain evidence="2">HH13</strain>
    </source>
</reference>
<keyword evidence="5" id="KW-1185">Reference proteome</keyword>
<sequence length="55" mass="6417">MNEKDPPSIILPVASSIIAGRMNNRNKLTVFTARDNDDDFYSWVAVRYFYDLGRY</sequence>
<dbReference type="Proteomes" id="UP001235341">
    <property type="component" value="Chromosome"/>
</dbReference>
<dbReference type="EMBL" id="CP054160">
    <property type="protein sequence ID" value="QKJ57223.1"/>
    <property type="molecule type" value="Genomic_DNA"/>
</dbReference>
<reference evidence="4" key="1">
    <citation type="submission" date="2020-03" db="EMBL/GenBank/DDBJ databases">
        <title>Genome sequences of seven Enterobacteriaceae strains isolated from Canadian wastewater treatment facilities.</title>
        <authorList>
            <person name="Huang H."/>
            <person name="Chmara J.T."/>
            <person name="Duceppe M.-O."/>
        </authorList>
    </citation>
    <scope>NUCLEOTIDE SEQUENCE [LARGE SCALE GENOMIC DNA]</scope>
    <source>
        <strain evidence="4">Biosolid 3</strain>
    </source>
</reference>
<proteinExistence type="predicted"/>
<dbReference type="RefSeq" id="WP_158006201.1">
    <property type="nucleotide sequence ID" value="NZ_CAMKUK010000008.1"/>
</dbReference>
<evidence type="ECO:0000313" key="5">
    <source>
        <dbReference type="Proteomes" id="UP001235341"/>
    </source>
</evidence>
<evidence type="ECO:0000313" key="2">
    <source>
        <dbReference type="EMBL" id="QKJ57223.1"/>
    </source>
</evidence>
<evidence type="ECO:0000313" key="3">
    <source>
        <dbReference type="EMBL" id="WMT14558.1"/>
    </source>
</evidence>
<dbReference type="AlphaFoldDB" id="A0AAE7EEN8"/>
<protein>
    <submittedName>
        <fullName evidence="2">Uncharacterized protein</fullName>
    </submittedName>
</protein>
<reference evidence="3 5" key="3">
    <citation type="submission" date="2023-08" db="EMBL/GenBank/DDBJ databases">
        <title>Complete Genome and Methylome dissection of Serratia fonticola NEB369.</title>
        <authorList>
            <person name="Fomenkov A."/>
            <person name="Roberts R.D."/>
        </authorList>
    </citation>
    <scope>NUCLEOTIDE SEQUENCE [LARGE SCALE GENOMIC DNA]</scope>
    <source>
        <strain evidence="3 5">NEB369</strain>
    </source>
</reference>
<name>A0AAE7EEN8_SERFO</name>
<dbReference type="Proteomes" id="UP000503464">
    <property type="component" value="Chromosome"/>
</dbReference>
<organism evidence="2 4">
    <name type="scientific">Serratia fonticola</name>
    <dbReference type="NCBI Taxonomy" id="47917"/>
    <lineage>
        <taxon>Bacteria</taxon>
        <taxon>Pseudomonadati</taxon>
        <taxon>Pseudomonadota</taxon>
        <taxon>Gammaproteobacteria</taxon>
        <taxon>Enterobacterales</taxon>
        <taxon>Yersiniaceae</taxon>
        <taxon>Serratia</taxon>
    </lineage>
</organism>
<reference evidence="1" key="4">
    <citation type="submission" date="2023-08" db="EMBL/GenBank/DDBJ databases">
        <title>The Comparative Genomic Analysis of Yersiniaceae from Polar Regions.</title>
        <authorList>
            <person name="Goncharov A."/>
            <person name="Aslanov B."/>
            <person name="Kolodzhieva V."/>
            <person name="Azarov D."/>
            <person name="Mochov A."/>
            <person name="Lebedeva E."/>
        </authorList>
    </citation>
    <scope>NUCLEOTIDE SEQUENCE</scope>
    <source>
        <strain evidence="1">Vf</strain>
    </source>
</reference>
<dbReference type="Proteomes" id="UP001224622">
    <property type="component" value="Unassembled WGS sequence"/>
</dbReference>
<dbReference type="EMBL" id="CP133586">
    <property type="protein sequence ID" value="WMT14558.1"/>
    <property type="molecule type" value="Genomic_DNA"/>
</dbReference>
<evidence type="ECO:0000313" key="4">
    <source>
        <dbReference type="Proteomes" id="UP000503464"/>
    </source>
</evidence>